<feature type="transmembrane region" description="Helical" evidence="8">
    <location>
        <begin position="28"/>
        <end position="45"/>
    </location>
</feature>
<dbReference type="Proteomes" id="UP001145072">
    <property type="component" value="Unassembled WGS sequence"/>
</dbReference>
<keyword evidence="7 8" id="KW-0131">Cell cycle</keyword>
<dbReference type="RefSeq" id="WP_259872145.1">
    <property type="nucleotide sequence ID" value="NZ_JAMQJZ010000006.1"/>
</dbReference>
<dbReference type="InterPro" id="IPR013685">
    <property type="entry name" value="POTRA_FtsQ_type"/>
</dbReference>
<comment type="caution">
    <text evidence="10">The sequence shown here is derived from an EMBL/GenBank/DDBJ whole genome shotgun (WGS) entry which is preliminary data.</text>
</comment>
<keyword evidence="11" id="KW-1185">Reference proteome</keyword>
<feature type="domain" description="POTRA" evidence="9">
    <location>
        <begin position="50"/>
        <end position="118"/>
    </location>
</feature>
<comment type="subcellular location">
    <subcellularLocation>
        <location evidence="8">Cell membrane</location>
        <topology evidence="8">Single-pass type II membrane protein</topology>
    </subcellularLocation>
    <subcellularLocation>
        <location evidence="1">Membrane</location>
    </subcellularLocation>
    <text evidence="8">Localizes to the division septum.</text>
</comment>
<evidence type="ECO:0000256" key="6">
    <source>
        <dbReference type="ARBA" id="ARBA00023136"/>
    </source>
</evidence>
<evidence type="ECO:0000313" key="10">
    <source>
        <dbReference type="EMBL" id="MDC3420580.1"/>
    </source>
</evidence>
<comment type="similarity">
    <text evidence="8">Belongs to the FtsQ/DivIB family. DivIB subfamily.</text>
</comment>
<dbReference type="PANTHER" id="PTHR37820:SF1">
    <property type="entry name" value="CELL DIVISION PROTEIN FTSQ"/>
    <property type="match status" value="1"/>
</dbReference>
<dbReference type="InterPro" id="IPR034746">
    <property type="entry name" value="POTRA"/>
</dbReference>
<accession>A0A9X4AJM7</accession>
<keyword evidence="2 8" id="KW-1003">Cell membrane</keyword>
<evidence type="ECO:0000256" key="5">
    <source>
        <dbReference type="ARBA" id="ARBA00022989"/>
    </source>
</evidence>
<evidence type="ECO:0000256" key="4">
    <source>
        <dbReference type="ARBA" id="ARBA00022692"/>
    </source>
</evidence>
<comment type="function">
    <text evidence="8">Cell division protein that may be involved in stabilizing or promoting the assembly of the division complex.</text>
</comment>
<evidence type="ECO:0000256" key="1">
    <source>
        <dbReference type="ARBA" id="ARBA00004370"/>
    </source>
</evidence>
<proteinExistence type="inferred from homology"/>
<evidence type="ECO:0000259" key="9">
    <source>
        <dbReference type="PROSITE" id="PS51779"/>
    </source>
</evidence>
<keyword evidence="4 8" id="KW-0812">Transmembrane</keyword>
<gene>
    <name evidence="8" type="primary">divIB</name>
    <name evidence="10" type="ORF">NC661_09395</name>
</gene>
<dbReference type="Gene3D" id="3.10.20.310">
    <property type="entry name" value="membrane protein fhac"/>
    <property type="match status" value="1"/>
</dbReference>
<reference evidence="10" key="1">
    <citation type="submission" date="2022-06" db="EMBL/GenBank/DDBJ databases">
        <title>Aquibacillus sp. a new bacterium isolated from soil saline samples.</title>
        <authorList>
            <person name="Galisteo C."/>
            <person name="De La Haba R."/>
            <person name="Sanchez-Porro C."/>
            <person name="Ventosa A."/>
        </authorList>
    </citation>
    <scope>NUCLEOTIDE SEQUENCE</scope>
    <source>
        <strain evidence="10">JCM 12387</strain>
    </source>
</reference>
<keyword evidence="5 8" id="KW-1133">Transmembrane helix</keyword>
<dbReference type="InterPro" id="IPR026580">
    <property type="entry name" value="DivIB"/>
</dbReference>
<dbReference type="GO" id="GO:0032153">
    <property type="term" value="C:cell division site"/>
    <property type="evidence" value="ECO:0007669"/>
    <property type="project" value="UniProtKB-UniRule"/>
</dbReference>
<dbReference type="PROSITE" id="PS51779">
    <property type="entry name" value="POTRA"/>
    <property type="match status" value="1"/>
</dbReference>
<dbReference type="HAMAP" id="MF_00912">
    <property type="entry name" value="DivIB"/>
    <property type="match status" value="1"/>
</dbReference>
<evidence type="ECO:0000256" key="8">
    <source>
        <dbReference type="HAMAP-Rule" id="MF_00912"/>
    </source>
</evidence>
<keyword evidence="3 8" id="KW-0132">Cell division</keyword>
<evidence type="ECO:0000256" key="3">
    <source>
        <dbReference type="ARBA" id="ARBA00022618"/>
    </source>
</evidence>
<dbReference type="EMBL" id="JAMQJZ010000006">
    <property type="protein sequence ID" value="MDC3420580.1"/>
    <property type="molecule type" value="Genomic_DNA"/>
</dbReference>
<protein>
    <recommendedName>
        <fullName evidence="8">Cell division protein DivIB</fullName>
    </recommendedName>
</protein>
<evidence type="ECO:0000256" key="7">
    <source>
        <dbReference type="ARBA" id="ARBA00023306"/>
    </source>
</evidence>
<dbReference type="PANTHER" id="PTHR37820">
    <property type="entry name" value="CELL DIVISION PROTEIN DIVIB"/>
    <property type="match status" value="1"/>
</dbReference>
<dbReference type="Pfam" id="PF08478">
    <property type="entry name" value="POTRA_1"/>
    <property type="match status" value="1"/>
</dbReference>
<name>A0A9X4AJM7_9BACI</name>
<dbReference type="Pfam" id="PF03799">
    <property type="entry name" value="FtsQ_DivIB_C"/>
    <property type="match status" value="1"/>
</dbReference>
<dbReference type="AlphaFoldDB" id="A0A9X4AJM7"/>
<dbReference type="GO" id="GO:0043093">
    <property type="term" value="P:FtsZ-dependent cytokinesis"/>
    <property type="evidence" value="ECO:0007669"/>
    <property type="project" value="UniProtKB-UniRule"/>
</dbReference>
<sequence length="266" mass="30071">MGQKKVVSIEDRIPKLKQARKKKANRRLIFYLSIFFILISIVVYLQSPLSNVQHINVTGYKYIEEEEIKGLSGITHDENIWSVNLGEIEQTIQQHPQIKNVTVSRSFPTTINIDVLEYEMVGYIEQQGEYFPLLENGERLASHPMGSVKADAPFLTGFSTSTYLQELAEELILLPNPISNLISEIIWQPTEGNPYKVLVFMNDGYEVEASIRNFSKSMKVYPSITSQLEQGSKGIIRIGVGGAVFDPYTNESSSDIEEENKDETEG</sequence>
<evidence type="ECO:0000256" key="2">
    <source>
        <dbReference type="ARBA" id="ARBA00022475"/>
    </source>
</evidence>
<organism evidence="10 11">
    <name type="scientific">Aquibacillus koreensis</name>
    <dbReference type="NCBI Taxonomy" id="279446"/>
    <lineage>
        <taxon>Bacteria</taxon>
        <taxon>Bacillati</taxon>
        <taxon>Bacillota</taxon>
        <taxon>Bacilli</taxon>
        <taxon>Bacillales</taxon>
        <taxon>Bacillaceae</taxon>
        <taxon>Aquibacillus</taxon>
    </lineage>
</organism>
<evidence type="ECO:0000313" key="11">
    <source>
        <dbReference type="Proteomes" id="UP001145072"/>
    </source>
</evidence>
<dbReference type="Gene3D" id="3.40.50.10960">
    <property type="match status" value="1"/>
</dbReference>
<dbReference type="InterPro" id="IPR005548">
    <property type="entry name" value="Cell_div_FtsQ/DivIB_C"/>
</dbReference>
<dbReference type="InterPro" id="IPR050487">
    <property type="entry name" value="FtsQ_DivIB"/>
</dbReference>
<dbReference type="GO" id="GO:0005886">
    <property type="term" value="C:plasma membrane"/>
    <property type="evidence" value="ECO:0007669"/>
    <property type="project" value="UniProtKB-SubCell"/>
</dbReference>
<keyword evidence="6 8" id="KW-0472">Membrane</keyword>